<dbReference type="AlphaFoldDB" id="A0A831RKV7"/>
<comment type="function">
    <text evidence="2">Catalyzes the reversible cyclization of carbamoyl aspartate to dihydroorotate.</text>
</comment>
<dbReference type="GO" id="GO:0046872">
    <property type="term" value="F:metal ion binding"/>
    <property type="evidence" value="ECO:0007669"/>
    <property type="project" value="UniProtKB-KW"/>
</dbReference>
<dbReference type="PANTHER" id="PTHR43668">
    <property type="entry name" value="ALLANTOINASE"/>
    <property type="match status" value="1"/>
</dbReference>
<comment type="caution">
    <text evidence="7">The sequence shown here is derived from an EMBL/GenBank/DDBJ whole genome shotgun (WGS) entry which is preliminary data.</text>
</comment>
<dbReference type="GO" id="GO:0005737">
    <property type="term" value="C:cytoplasm"/>
    <property type="evidence" value="ECO:0007669"/>
    <property type="project" value="TreeGrafter"/>
</dbReference>
<dbReference type="Pfam" id="PF01979">
    <property type="entry name" value="Amidohydro_1"/>
    <property type="match status" value="1"/>
</dbReference>
<organism evidence="7">
    <name type="scientific">Sedimenticola thiotaurini</name>
    <dbReference type="NCBI Taxonomy" id="1543721"/>
    <lineage>
        <taxon>Bacteria</taxon>
        <taxon>Pseudomonadati</taxon>
        <taxon>Pseudomonadota</taxon>
        <taxon>Gammaproteobacteria</taxon>
        <taxon>Chromatiales</taxon>
        <taxon>Sedimenticolaceae</taxon>
        <taxon>Sedimenticola</taxon>
    </lineage>
</organism>
<dbReference type="PANTHER" id="PTHR43668:SF4">
    <property type="entry name" value="ALLANTOINASE"/>
    <property type="match status" value="1"/>
</dbReference>
<dbReference type="NCBIfam" id="TIGR00857">
    <property type="entry name" value="pyrC_multi"/>
    <property type="match status" value="1"/>
</dbReference>
<evidence type="ECO:0000256" key="1">
    <source>
        <dbReference type="ARBA" id="ARBA00001947"/>
    </source>
</evidence>
<accession>A0A831RKV7</accession>
<dbReference type="SUPFAM" id="SSF51338">
    <property type="entry name" value="Composite domain of metallo-dependent hydrolases"/>
    <property type="match status" value="1"/>
</dbReference>
<dbReference type="GO" id="GO:0006145">
    <property type="term" value="P:purine nucleobase catabolic process"/>
    <property type="evidence" value="ECO:0007669"/>
    <property type="project" value="TreeGrafter"/>
</dbReference>
<comment type="similarity">
    <text evidence="3">Belongs to the metallo-dependent hydrolases superfamily. DHOase family. Class I DHOase subfamily.</text>
</comment>
<keyword evidence="4" id="KW-0479">Metal-binding</keyword>
<protein>
    <submittedName>
        <fullName evidence="7">Dihydroorotase</fullName>
        <ecNumber evidence="7">3.5.2.3</ecNumber>
    </submittedName>
</protein>
<evidence type="ECO:0000313" key="7">
    <source>
        <dbReference type="EMBL" id="HEB95732.1"/>
    </source>
</evidence>
<name>A0A831RKV7_9GAMM</name>
<proteinExistence type="inferred from homology"/>
<reference evidence="7" key="1">
    <citation type="journal article" date="2020" name="mSystems">
        <title>Genome- and Community-Level Interaction Insights into Carbon Utilization and Element Cycling Functions of Hydrothermarchaeota in Hydrothermal Sediment.</title>
        <authorList>
            <person name="Zhou Z."/>
            <person name="Liu Y."/>
            <person name="Xu W."/>
            <person name="Pan J."/>
            <person name="Luo Z.H."/>
            <person name="Li M."/>
        </authorList>
    </citation>
    <scope>NUCLEOTIDE SEQUENCE [LARGE SCALE GENOMIC DNA]</scope>
    <source>
        <strain evidence="7">HyVt-443</strain>
    </source>
</reference>
<dbReference type="PROSITE" id="PS00483">
    <property type="entry name" value="DIHYDROOROTASE_2"/>
    <property type="match status" value="1"/>
</dbReference>
<feature type="domain" description="Amidohydrolase-related" evidence="6">
    <location>
        <begin position="52"/>
        <end position="425"/>
    </location>
</feature>
<dbReference type="Gene3D" id="2.30.40.10">
    <property type="entry name" value="Urease, subunit C, domain 1"/>
    <property type="match status" value="1"/>
</dbReference>
<dbReference type="InterPro" id="IPR011059">
    <property type="entry name" value="Metal-dep_hydrolase_composite"/>
</dbReference>
<dbReference type="SUPFAM" id="SSF51556">
    <property type="entry name" value="Metallo-dependent hydrolases"/>
    <property type="match status" value="1"/>
</dbReference>
<keyword evidence="5 7" id="KW-0378">Hydrolase</keyword>
<evidence type="ECO:0000256" key="4">
    <source>
        <dbReference type="ARBA" id="ARBA00022723"/>
    </source>
</evidence>
<gene>
    <name evidence="7" type="ORF">ENI96_04790</name>
</gene>
<evidence type="ECO:0000256" key="5">
    <source>
        <dbReference type="ARBA" id="ARBA00022801"/>
    </source>
</evidence>
<dbReference type="EMBL" id="DRKP01000054">
    <property type="protein sequence ID" value="HEB95732.1"/>
    <property type="molecule type" value="Genomic_DNA"/>
</dbReference>
<dbReference type="EC" id="3.5.2.3" evidence="7"/>
<dbReference type="Gene3D" id="3.20.20.140">
    <property type="entry name" value="Metal-dependent hydrolases"/>
    <property type="match status" value="1"/>
</dbReference>
<dbReference type="InterPro" id="IPR002195">
    <property type="entry name" value="Dihydroorotase_CS"/>
</dbReference>
<evidence type="ECO:0000256" key="3">
    <source>
        <dbReference type="ARBA" id="ARBA00010286"/>
    </source>
</evidence>
<dbReference type="CDD" id="cd01318">
    <property type="entry name" value="DHOase_IIb"/>
    <property type="match status" value="1"/>
</dbReference>
<dbReference type="InterPro" id="IPR050138">
    <property type="entry name" value="DHOase/Allantoinase_Hydrolase"/>
</dbReference>
<sequence length="447" mass="50651">MQREILIRNARMVNDGQLLEGDLLIRNGRIERVDPEIPATPGTRVLEADGRTLMPGMIDDQVHFREPGDGRKADMRSESRAAVAGGITSFMDMPNTSPQTVTLEALEAKYRLAEDRCCANYAFYLGATNDNLAEIRALAPDQTCGIKVFMGASTGNMLVDREETLRAIFRDAPVLVATHCEDTPTIQRNEAVYREKYGEDVPMACHPLIRSAEACYLSSSLAVELAREFDTRLHVLHLTTAREMELFQPGPLDDKRITAEACVHHLYFDDRDYEFKDAFIKCNPAIKTREDRDAIRRALVEDRIDVIGTDHAPHTLDEKLQSYFKAPAGLPLVQWALPMVLELYHDRLISLEQLVEKTAHGPARLFRISERGYLREGYWADLTLVDLHSPYRVEREGVLYKCGWSPLEGRRLRSRVVATFVNGQVAYYEGRVNDRARGQRLQFDAPG</sequence>
<dbReference type="GO" id="GO:0004151">
    <property type="term" value="F:dihydroorotase activity"/>
    <property type="evidence" value="ECO:0007669"/>
    <property type="project" value="UniProtKB-EC"/>
</dbReference>
<evidence type="ECO:0000256" key="2">
    <source>
        <dbReference type="ARBA" id="ARBA00002368"/>
    </source>
</evidence>
<dbReference type="InterPro" id="IPR006680">
    <property type="entry name" value="Amidohydro-rel"/>
</dbReference>
<dbReference type="NCBIfam" id="NF006688">
    <property type="entry name" value="PRK09236.1"/>
    <property type="match status" value="1"/>
</dbReference>
<dbReference type="Proteomes" id="UP000886251">
    <property type="component" value="Unassembled WGS sequence"/>
</dbReference>
<comment type="cofactor">
    <cofactor evidence="1">
        <name>Zn(2+)</name>
        <dbReference type="ChEBI" id="CHEBI:29105"/>
    </cofactor>
</comment>
<evidence type="ECO:0000259" key="6">
    <source>
        <dbReference type="Pfam" id="PF01979"/>
    </source>
</evidence>
<dbReference type="InterPro" id="IPR032466">
    <property type="entry name" value="Metal_Hydrolase"/>
</dbReference>
<dbReference type="GO" id="GO:0004038">
    <property type="term" value="F:allantoinase activity"/>
    <property type="evidence" value="ECO:0007669"/>
    <property type="project" value="TreeGrafter"/>
</dbReference>